<reference evidence="2" key="1">
    <citation type="journal article" date="2022" name="Mol. Ecol. Resour.">
        <title>The genomes of chicory, endive, great burdock and yacon provide insights into Asteraceae palaeo-polyploidization history and plant inulin production.</title>
        <authorList>
            <person name="Fan W."/>
            <person name="Wang S."/>
            <person name="Wang H."/>
            <person name="Wang A."/>
            <person name="Jiang F."/>
            <person name="Liu H."/>
            <person name="Zhao H."/>
            <person name="Xu D."/>
            <person name="Zhang Y."/>
        </authorList>
    </citation>
    <scope>NUCLEOTIDE SEQUENCE [LARGE SCALE GENOMIC DNA]</scope>
    <source>
        <strain evidence="2">cv. Niubang</strain>
    </source>
</reference>
<protein>
    <submittedName>
        <fullName evidence="1">Uncharacterized protein</fullName>
    </submittedName>
</protein>
<name>A0ACB9CJG3_ARCLA</name>
<accession>A0ACB9CJG3</accession>
<comment type="caution">
    <text evidence="1">The sequence shown here is derived from an EMBL/GenBank/DDBJ whole genome shotgun (WGS) entry which is preliminary data.</text>
</comment>
<reference evidence="1 2" key="2">
    <citation type="journal article" date="2022" name="Mol. Ecol. Resour.">
        <title>The genomes of chicory, endive, great burdock and yacon provide insights into Asteraceae paleo-polyploidization history and plant inulin production.</title>
        <authorList>
            <person name="Fan W."/>
            <person name="Wang S."/>
            <person name="Wang H."/>
            <person name="Wang A."/>
            <person name="Jiang F."/>
            <person name="Liu H."/>
            <person name="Zhao H."/>
            <person name="Xu D."/>
            <person name="Zhang Y."/>
        </authorList>
    </citation>
    <scope>NUCLEOTIDE SEQUENCE [LARGE SCALE GENOMIC DNA]</scope>
    <source>
        <strain evidence="2">cv. Niubang</strain>
    </source>
</reference>
<evidence type="ECO:0000313" key="2">
    <source>
        <dbReference type="Proteomes" id="UP001055879"/>
    </source>
</evidence>
<keyword evidence="2" id="KW-1185">Reference proteome</keyword>
<dbReference type="Proteomes" id="UP001055879">
    <property type="component" value="Linkage Group LG04"/>
</dbReference>
<evidence type="ECO:0000313" key="1">
    <source>
        <dbReference type="EMBL" id="KAI3734381.1"/>
    </source>
</evidence>
<dbReference type="EMBL" id="CM042050">
    <property type="protein sequence ID" value="KAI3734381.1"/>
    <property type="molecule type" value="Genomic_DNA"/>
</dbReference>
<organism evidence="1 2">
    <name type="scientific">Arctium lappa</name>
    <name type="common">Greater burdock</name>
    <name type="synonym">Lappa major</name>
    <dbReference type="NCBI Taxonomy" id="4217"/>
    <lineage>
        <taxon>Eukaryota</taxon>
        <taxon>Viridiplantae</taxon>
        <taxon>Streptophyta</taxon>
        <taxon>Embryophyta</taxon>
        <taxon>Tracheophyta</taxon>
        <taxon>Spermatophyta</taxon>
        <taxon>Magnoliopsida</taxon>
        <taxon>eudicotyledons</taxon>
        <taxon>Gunneridae</taxon>
        <taxon>Pentapetalae</taxon>
        <taxon>asterids</taxon>
        <taxon>campanulids</taxon>
        <taxon>Asterales</taxon>
        <taxon>Asteraceae</taxon>
        <taxon>Carduoideae</taxon>
        <taxon>Cardueae</taxon>
        <taxon>Arctiinae</taxon>
        <taxon>Arctium</taxon>
    </lineage>
</organism>
<proteinExistence type="predicted"/>
<gene>
    <name evidence="1" type="ORF">L6452_13849</name>
</gene>
<sequence>MAPSIFSSSPLRTSRIYVNAVLPAGHYHLSSPLTDLKVYLFLYCFVSSFCIIQYLQSETNLQPFFF</sequence>